<sequence length="114" mass="12651">MDDDYLRHLHAVKAYERRSNLAKLLGTLTVVGWIWAIWLAFYPADAYDGRVDCGSPVFSGARGDRYDSATCDSRAAERIRGAVGVSVLTVPLSAAWIWGGVLLRTRREELQSHG</sequence>
<evidence type="ECO:0000256" key="1">
    <source>
        <dbReference type="SAM" id="Phobius"/>
    </source>
</evidence>
<protein>
    <submittedName>
        <fullName evidence="2">Uncharacterized protein</fullName>
    </submittedName>
</protein>
<evidence type="ECO:0000313" key="2">
    <source>
        <dbReference type="EMBL" id="MQS13470.1"/>
    </source>
</evidence>
<keyword evidence="3" id="KW-1185">Reference proteome</keyword>
<comment type="caution">
    <text evidence="2">The sequence shown here is derived from an EMBL/GenBank/DDBJ whole genome shotgun (WGS) entry which is preliminary data.</text>
</comment>
<dbReference type="OrthoDB" id="9929819at2"/>
<reference evidence="2 3" key="1">
    <citation type="submission" date="2019-09" db="EMBL/GenBank/DDBJ databases">
        <title>Genome Sequences of Streptomyces kaniharaensis ATCC 21070.</title>
        <authorList>
            <person name="Zhu W."/>
            <person name="De Crecy-Lagard V."/>
            <person name="Richards N.G."/>
        </authorList>
    </citation>
    <scope>NUCLEOTIDE SEQUENCE [LARGE SCALE GENOMIC DNA]</scope>
    <source>
        <strain evidence="2 3">SF-557</strain>
    </source>
</reference>
<keyword evidence="1" id="KW-1133">Transmembrane helix</keyword>
<keyword evidence="1" id="KW-0472">Membrane</keyword>
<dbReference type="EMBL" id="WBOF01000001">
    <property type="protein sequence ID" value="MQS13470.1"/>
    <property type="molecule type" value="Genomic_DNA"/>
</dbReference>
<dbReference type="RefSeq" id="WP_153461772.1">
    <property type="nucleotide sequence ID" value="NZ_WBOF01000001.1"/>
</dbReference>
<organism evidence="2 3">
    <name type="scientific">Streptomyces kaniharaensis</name>
    <dbReference type="NCBI Taxonomy" id="212423"/>
    <lineage>
        <taxon>Bacteria</taxon>
        <taxon>Bacillati</taxon>
        <taxon>Actinomycetota</taxon>
        <taxon>Actinomycetes</taxon>
        <taxon>Kitasatosporales</taxon>
        <taxon>Streptomycetaceae</taxon>
        <taxon>Streptomyces</taxon>
    </lineage>
</organism>
<feature type="transmembrane region" description="Helical" evidence="1">
    <location>
        <begin position="21"/>
        <end position="41"/>
    </location>
</feature>
<gene>
    <name evidence="2" type="ORF">F7Q99_14635</name>
</gene>
<dbReference type="Proteomes" id="UP000450000">
    <property type="component" value="Unassembled WGS sequence"/>
</dbReference>
<keyword evidence="1" id="KW-0812">Transmembrane</keyword>
<accession>A0A6N7KPL4</accession>
<name>A0A6N7KPL4_9ACTN</name>
<proteinExistence type="predicted"/>
<evidence type="ECO:0000313" key="3">
    <source>
        <dbReference type="Proteomes" id="UP000450000"/>
    </source>
</evidence>
<feature type="transmembrane region" description="Helical" evidence="1">
    <location>
        <begin position="82"/>
        <end position="103"/>
    </location>
</feature>
<dbReference type="AlphaFoldDB" id="A0A6N7KPL4"/>